<dbReference type="PANTHER" id="PTHR30461">
    <property type="entry name" value="DNA-INVERTASE FROM LAMBDOID PROPHAGE"/>
    <property type="match status" value="1"/>
</dbReference>
<dbReference type="GO" id="GO:0003677">
    <property type="term" value="F:DNA binding"/>
    <property type="evidence" value="ECO:0007669"/>
    <property type="project" value="UniProtKB-KW"/>
</dbReference>
<dbReference type="GO" id="GO:0000150">
    <property type="term" value="F:DNA strand exchange activity"/>
    <property type="evidence" value="ECO:0007669"/>
    <property type="project" value="InterPro"/>
</dbReference>
<dbReference type="PROSITE" id="PS00397">
    <property type="entry name" value="RECOMBINASES_1"/>
    <property type="match status" value="1"/>
</dbReference>
<feature type="domain" description="Resolvase/invertase-type recombinase catalytic" evidence="6">
    <location>
        <begin position="2"/>
        <end position="152"/>
    </location>
</feature>
<evidence type="ECO:0000256" key="4">
    <source>
        <dbReference type="PIRSR" id="PIRSR606118-50"/>
    </source>
</evidence>
<dbReference type="GO" id="GO:0015074">
    <property type="term" value="P:DNA integration"/>
    <property type="evidence" value="ECO:0007669"/>
    <property type="project" value="UniProtKB-KW"/>
</dbReference>
<evidence type="ECO:0000256" key="3">
    <source>
        <dbReference type="ARBA" id="ARBA00023172"/>
    </source>
</evidence>
<dbReference type="CDD" id="cd03768">
    <property type="entry name" value="SR_ResInv"/>
    <property type="match status" value="1"/>
</dbReference>
<dbReference type="Pfam" id="PF00239">
    <property type="entry name" value="Resolvase"/>
    <property type="match status" value="1"/>
</dbReference>
<evidence type="ECO:0000259" key="6">
    <source>
        <dbReference type="PROSITE" id="PS51736"/>
    </source>
</evidence>
<name>A0A090QYG5_9GAMM</name>
<dbReference type="STRING" id="754436.JCM19237_291"/>
<proteinExistence type="predicted"/>
<keyword evidence="3" id="KW-0233">DNA recombination</keyword>
<dbReference type="SUPFAM" id="SSF53041">
    <property type="entry name" value="Resolvase-like"/>
    <property type="match status" value="1"/>
</dbReference>
<sequence length="228" mass="25680">MKIYIYARVSTKKQADRGLSIDAQVENAINMARMSHQREPDGVFIDMGVSGSVELAERPEGGQLFNIADDGDVIIAVKLDRLFRDTVDGLLTANELVLDRGVQIITGDFGELDIHSPMRKFLFTQALAMAEFERAKAVERTQDVKRKQSRSGAYCGGYVPIGKEVIEQDGKRMLVDDEDAEHMLQIMTDLRQIRGLSYRAIEHAMLEEHGYTVSYKTVERQLKARGIE</sequence>
<dbReference type="PANTHER" id="PTHR30461:SF23">
    <property type="entry name" value="DNA RECOMBINASE-RELATED"/>
    <property type="match status" value="1"/>
</dbReference>
<comment type="caution">
    <text evidence="7">The sequence shown here is derived from an EMBL/GenBank/DDBJ whole genome shotgun (WGS) entry which is preliminary data.</text>
</comment>
<evidence type="ECO:0000313" key="8">
    <source>
        <dbReference type="Proteomes" id="UP000029227"/>
    </source>
</evidence>
<dbReference type="InterPro" id="IPR006118">
    <property type="entry name" value="Recombinase_CS"/>
</dbReference>
<dbReference type="InterPro" id="IPR036162">
    <property type="entry name" value="Resolvase-like_N_sf"/>
</dbReference>
<evidence type="ECO:0000256" key="2">
    <source>
        <dbReference type="ARBA" id="ARBA00023125"/>
    </source>
</evidence>
<dbReference type="EMBL" id="BBMN01000020">
    <property type="protein sequence ID" value="GAL07911.1"/>
    <property type="molecule type" value="Genomic_DNA"/>
</dbReference>
<protein>
    <submittedName>
        <fullName evidence="7">Putative resolvase</fullName>
    </submittedName>
</protein>
<dbReference type="Proteomes" id="UP000029227">
    <property type="component" value="Unassembled WGS sequence"/>
</dbReference>
<keyword evidence="2" id="KW-0238">DNA-binding</keyword>
<dbReference type="SMART" id="SM00857">
    <property type="entry name" value="Resolvase"/>
    <property type="match status" value="1"/>
</dbReference>
<dbReference type="AlphaFoldDB" id="A0A090QYG5"/>
<dbReference type="eggNOG" id="COG1961">
    <property type="taxonomic scope" value="Bacteria"/>
</dbReference>
<dbReference type="InterPro" id="IPR006119">
    <property type="entry name" value="Resolv_N"/>
</dbReference>
<evidence type="ECO:0000313" key="7">
    <source>
        <dbReference type="EMBL" id="GAL07911.1"/>
    </source>
</evidence>
<reference evidence="7 8" key="1">
    <citation type="journal article" date="2014" name="Genome Announc.">
        <title>Draft Genome Sequences of Two Vibrionaceae Species, Vibrio ponticus C121 and Photobacterium aphoticum C119, Isolated as Coral Reef Microbiota.</title>
        <authorList>
            <person name="Al-saari N."/>
            <person name="Meirelles P.M."/>
            <person name="Mino S."/>
            <person name="Suda W."/>
            <person name="Oshima K."/>
            <person name="Hattori M."/>
            <person name="Ohkuma M."/>
            <person name="Thompson F.L."/>
            <person name="Gomez-Gil B."/>
            <person name="Sawabe T."/>
            <person name="Sawabe T."/>
        </authorList>
    </citation>
    <scope>NUCLEOTIDE SEQUENCE [LARGE SCALE GENOMIC DNA]</scope>
    <source>
        <strain evidence="7 8">JCM 19237</strain>
    </source>
</reference>
<accession>A0A090QYG5</accession>
<keyword evidence="1" id="KW-0229">DNA integration</keyword>
<gene>
    <name evidence="7" type="ORF">JCM19237_291</name>
</gene>
<dbReference type="PROSITE" id="PS51736">
    <property type="entry name" value="RECOMBINASES_3"/>
    <property type="match status" value="1"/>
</dbReference>
<evidence type="ECO:0000256" key="1">
    <source>
        <dbReference type="ARBA" id="ARBA00022908"/>
    </source>
</evidence>
<organism evidence="7 8">
    <name type="scientific">Photobacterium aphoticum</name>
    <dbReference type="NCBI Taxonomy" id="754436"/>
    <lineage>
        <taxon>Bacteria</taxon>
        <taxon>Pseudomonadati</taxon>
        <taxon>Pseudomonadota</taxon>
        <taxon>Gammaproteobacteria</taxon>
        <taxon>Vibrionales</taxon>
        <taxon>Vibrionaceae</taxon>
        <taxon>Photobacterium</taxon>
    </lineage>
</organism>
<dbReference type="Gene3D" id="3.40.50.1390">
    <property type="entry name" value="Resolvase, N-terminal catalytic domain"/>
    <property type="match status" value="1"/>
</dbReference>
<feature type="active site" description="O-(5'-phospho-DNA)-serine intermediate" evidence="4 5">
    <location>
        <position position="10"/>
    </location>
</feature>
<evidence type="ECO:0000256" key="5">
    <source>
        <dbReference type="PROSITE-ProRule" id="PRU10137"/>
    </source>
</evidence>
<dbReference type="InterPro" id="IPR050639">
    <property type="entry name" value="SSR_resolvase"/>
</dbReference>